<keyword evidence="1" id="KW-1133">Transmembrane helix</keyword>
<protein>
    <submittedName>
        <fullName evidence="3">Uncharacterized protein</fullName>
    </submittedName>
</protein>
<proteinExistence type="predicted"/>
<feature type="chain" id="PRO_5017419311" evidence="2">
    <location>
        <begin position="32"/>
        <end position="294"/>
    </location>
</feature>
<dbReference type="AlphaFoldDB" id="A0A395I418"/>
<keyword evidence="1" id="KW-0472">Membrane</keyword>
<evidence type="ECO:0000256" key="2">
    <source>
        <dbReference type="SAM" id="SignalP"/>
    </source>
</evidence>
<dbReference type="GeneID" id="37200561"/>
<dbReference type="EMBL" id="KZ824277">
    <property type="protein sequence ID" value="RAL13928.1"/>
    <property type="molecule type" value="Genomic_DNA"/>
</dbReference>
<organism evidence="3 4">
    <name type="scientific">Aspergillus homomorphus (strain CBS 101889)</name>
    <dbReference type="NCBI Taxonomy" id="1450537"/>
    <lineage>
        <taxon>Eukaryota</taxon>
        <taxon>Fungi</taxon>
        <taxon>Dikarya</taxon>
        <taxon>Ascomycota</taxon>
        <taxon>Pezizomycotina</taxon>
        <taxon>Eurotiomycetes</taxon>
        <taxon>Eurotiomycetidae</taxon>
        <taxon>Eurotiales</taxon>
        <taxon>Aspergillaceae</taxon>
        <taxon>Aspergillus</taxon>
        <taxon>Aspergillus subgen. Circumdati</taxon>
    </lineage>
</organism>
<evidence type="ECO:0000313" key="4">
    <source>
        <dbReference type="Proteomes" id="UP000248961"/>
    </source>
</evidence>
<dbReference type="VEuPathDB" id="FungiDB:BO97DRAFT_413130"/>
<dbReference type="Proteomes" id="UP000248961">
    <property type="component" value="Unassembled WGS sequence"/>
</dbReference>
<keyword evidence="4" id="KW-1185">Reference proteome</keyword>
<sequence length="294" mass="33437">MAKQLTRKGVRILGRLLVRLTIALRNYVVEAAVWSLPSPYSIYADGAPSAIIQVFNWIRQDENCRHIDITVLGGFLRFYRMHVDKQCIDIAVRNLSALKHIFKRLRQPGSPLSLEDDYWIFQDKFYLNFISVHDYLPILDTNHGSKNRTGADSSKVDCSKAGPSNIDSSKASFLKATSSKINENSLDMVPARFPIAPTGAIILQAYYGLRDRYEVPRHWMRELFGEVSRRYPSRRGTRIICQAPGDSVYVTKNIMAGGVCLSALSLVYLFSSFLWAPLCLLAQFLASFSWLFRR</sequence>
<name>A0A395I418_ASPHC</name>
<keyword evidence="2" id="KW-0732">Signal</keyword>
<feature type="signal peptide" evidence="2">
    <location>
        <begin position="1"/>
        <end position="31"/>
    </location>
</feature>
<reference evidence="3 4" key="1">
    <citation type="submission" date="2018-02" db="EMBL/GenBank/DDBJ databases">
        <title>The genomes of Aspergillus section Nigri reveals drivers in fungal speciation.</title>
        <authorList>
            <consortium name="DOE Joint Genome Institute"/>
            <person name="Vesth T.C."/>
            <person name="Nybo J."/>
            <person name="Theobald S."/>
            <person name="Brandl J."/>
            <person name="Frisvad J.C."/>
            <person name="Nielsen K.F."/>
            <person name="Lyhne E.K."/>
            <person name="Kogle M.E."/>
            <person name="Kuo A."/>
            <person name="Riley R."/>
            <person name="Clum A."/>
            <person name="Nolan M."/>
            <person name="Lipzen A."/>
            <person name="Salamov A."/>
            <person name="Henrissat B."/>
            <person name="Wiebenga A."/>
            <person name="De vries R.P."/>
            <person name="Grigoriev I.V."/>
            <person name="Mortensen U.H."/>
            <person name="Andersen M.R."/>
            <person name="Baker S.E."/>
        </authorList>
    </citation>
    <scope>NUCLEOTIDE SEQUENCE [LARGE SCALE GENOMIC DNA]</scope>
    <source>
        <strain evidence="3 4">CBS 101889</strain>
    </source>
</reference>
<accession>A0A395I418</accession>
<dbReference type="OrthoDB" id="10630192at2759"/>
<dbReference type="RefSeq" id="XP_025553082.1">
    <property type="nucleotide sequence ID" value="XM_025696272.1"/>
</dbReference>
<gene>
    <name evidence="3" type="ORF">BO97DRAFT_413130</name>
</gene>
<evidence type="ECO:0000313" key="3">
    <source>
        <dbReference type="EMBL" id="RAL13928.1"/>
    </source>
</evidence>
<feature type="transmembrane region" description="Helical" evidence="1">
    <location>
        <begin position="266"/>
        <end position="292"/>
    </location>
</feature>
<keyword evidence="1" id="KW-0812">Transmembrane</keyword>
<evidence type="ECO:0000256" key="1">
    <source>
        <dbReference type="SAM" id="Phobius"/>
    </source>
</evidence>